<comment type="caution">
    <text evidence="2">The sequence shown here is derived from an EMBL/GenBank/DDBJ whole genome shotgun (WGS) entry which is preliminary data.</text>
</comment>
<feature type="transmembrane region" description="Helical" evidence="1">
    <location>
        <begin position="12"/>
        <end position="32"/>
    </location>
</feature>
<evidence type="ECO:0000313" key="2">
    <source>
        <dbReference type="EMBL" id="MBR7827900.1"/>
    </source>
</evidence>
<feature type="transmembrane region" description="Helical" evidence="1">
    <location>
        <begin position="52"/>
        <end position="70"/>
    </location>
</feature>
<dbReference type="AlphaFoldDB" id="A0A941E7S6"/>
<feature type="transmembrane region" description="Helical" evidence="1">
    <location>
        <begin position="77"/>
        <end position="95"/>
    </location>
</feature>
<name>A0A941E7S6_9ACTN</name>
<keyword evidence="1" id="KW-0472">Membrane</keyword>
<dbReference type="Proteomes" id="UP000676325">
    <property type="component" value="Unassembled WGS sequence"/>
</dbReference>
<dbReference type="EMBL" id="JAGSOH010000044">
    <property type="protein sequence ID" value="MBR7827900.1"/>
    <property type="molecule type" value="Genomic_DNA"/>
</dbReference>
<organism evidence="2 3">
    <name type="scientific">Actinospica acidithermotolerans</name>
    <dbReference type="NCBI Taxonomy" id="2828514"/>
    <lineage>
        <taxon>Bacteria</taxon>
        <taxon>Bacillati</taxon>
        <taxon>Actinomycetota</taxon>
        <taxon>Actinomycetes</taxon>
        <taxon>Catenulisporales</taxon>
        <taxon>Actinospicaceae</taxon>
        <taxon>Actinospica</taxon>
    </lineage>
</organism>
<dbReference type="RefSeq" id="WP_212519042.1">
    <property type="nucleotide sequence ID" value="NZ_JAGSOH010000044.1"/>
</dbReference>
<accession>A0A941E7S6</accession>
<keyword evidence="1" id="KW-0812">Transmembrane</keyword>
<gene>
    <name evidence="2" type="ORF">KDK95_16400</name>
</gene>
<protein>
    <submittedName>
        <fullName evidence="2">DUF998 domain-containing protein</fullName>
    </submittedName>
</protein>
<feature type="transmembrane region" description="Helical" evidence="1">
    <location>
        <begin position="179"/>
        <end position="197"/>
    </location>
</feature>
<evidence type="ECO:0000313" key="3">
    <source>
        <dbReference type="Proteomes" id="UP000676325"/>
    </source>
</evidence>
<proteinExistence type="predicted"/>
<feature type="transmembrane region" description="Helical" evidence="1">
    <location>
        <begin position="148"/>
        <end position="167"/>
    </location>
</feature>
<keyword evidence="3" id="KW-1185">Reference proteome</keyword>
<feature type="transmembrane region" description="Helical" evidence="1">
    <location>
        <begin position="107"/>
        <end position="128"/>
    </location>
</feature>
<evidence type="ECO:0000256" key="1">
    <source>
        <dbReference type="SAM" id="Phobius"/>
    </source>
</evidence>
<reference evidence="2" key="1">
    <citation type="submission" date="2021-04" db="EMBL/GenBank/DDBJ databases">
        <title>Genome based classification of Actinospica acidithermotolerans sp. nov., an actinobacterium isolated from an Indonesian hot spring.</title>
        <authorList>
            <person name="Kusuma A.B."/>
            <person name="Putra K.E."/>
            <person name="Nafisah S."/>
            <person name="Loh J."/>
            <person name="Nouioui I."/>
            <person name="Goodfellow M."/>
        </authorList>
    </citation>
    <scope>NUCLEOTIDE SEQUENCE</scope>
    <source>
        <strain evidence="2">MGRD01-02</strain>
    </source>
</reference>
<keyword evidence="1" id="KW-1133">Transmembrane helix</keyword>
<sequence>MELAVSYLFLRRAIGLIGALLPIALPIGYSITTGRWVLLSSVSSYYNTDMRNVFVGALCAIGVFLICYRYQYWDDVFATLAGAFAIGVAFCPPLPPNPSELARVTGTLHIVFAACFLVSMALMSLLLFTRSDLPPAERTSAKKARNVIYQLCGTLMLAFTALGGLSSLASQSFVDKVHPLFWCEALATFAFGFAWWVKGETLWRDAEAPSPLAAAGAAAAHG</sequence>